<dbReference type="AlphaFoldDB" id="A0A1F5WTD9"/>
<gene>
    <name evidence="1" type="ORF">A2W54_02500</name>
</gene>
<protein>
    <submittedName>
        <fullName evidence="1">Uncharacterized protein</fullName>
    </submittedName>
</protein>
<organism evidence="1 2">
    <name type="scientific">Candidatus Giovannonibacteria bacterium RIFCSPHIGHO2_02_43_13</name>
    <dbReference type="NCBI Taxonomy" id="1798330"/>
    <lineage>
        <taxon>Bacteria</taxon>
        <taxon>Candidatus Giovannoniibacteriota</taxon>
    </lineage>
</organism>
<dbReference type="Proteomes" id="UP000178425">
    <property type="component" value="Unassembled WGS sequence"/>
</dbReference>
<accession>A0A1F5WTD9</accession>
<evidence type="ECO:0000313" key="2">
    <source>
        <dbReference type="Proteomes" id="UP000178425"/>
    </source>
</evidence>
<sequence length="60" mass="6888">MQPQKAVETEVEVVKEDELKEIKPAHATPKRDELKKVRWDAPTNSYAFEMGFHPDNCAGF</sequence>
<reference evidence="1 2" key="1">
    <citation type="journal article" date="2016" name="Nat. Commun.">
        <title>Thousands of microbial genomes shed light on interconnected biogeochemical processes in an aquifer system.</title>
        <authorList>
            <person name="Anantharaman K."/>
            <person name="Brown C.T."/>
            <person name="Hug L.A."/>
            <person name="Sharon I."/>
            <person name="Castelle C.J."/>
            <person name="Probst A.J."/>
            <person name="Thomas B.C."/>
            <person name="Singh A."/>
            <person name="Wilkins M.J."/>
            <person name="Karaoz U."/>
            <person name="Brodie E.L."/>
            <person name="Williams K.H."/>
            <person name="Hubbard S.S."/>
            <person name="Banfield J.F."/>
        </authorList>
    </citation>
    <scope>NUCLEOTIDE SEQUENCE [LARGE SCALE GENOMIC DNA]</scope>
</reference>
<comment type="caution">
    <text evidence="1">The sequence shown here is derived from an EMBL/GenBank/DDBJ whole genome shotgun (WGS) entry which is preliminary data.</text>
</comment>
<evidence type="ECO:0000313" key="1">
    <source>
        <dbReference type="EMBL" id="OGF78902.1"/>
    </source>
</evidence>
<dbReference type="EMBL" id="MFHI01000016">
    <property type="protein sequence ID" value="OGF78902.1"/>
    <property type="molecule type" value="Genomic_DNA"/>
</dbReference>
<proteinExistence type="predicted"/>
<name>A0A1F5WTD9_9BACT</name>